<accession>A0ABT0CBJ8</accession>
<evidence type="ECO:0000256" key="3">
    <source>
        <dbReference type="ARBA" id="ARBA00023125"/>
    </source>
</evidence>
<reference evidence="5" key="1">
    <citation type="submission" date="2021-02" db="EMBL/GenBank/DDBJ databases">
        <title>The CRISPR/cas machinery reduction and long-range gene transfer in the hot spring cyanobacterium Synechococcus.</title>
        <authorList>
            <person name="Dvorak P."/>
            <person name="Jahodarova E."/>
            <person name="Hasler P."/>
            <person name="Poulickova A."/>
        </authorList>
    </citation>
    <scope>NUCLEOTIDE SEQUENCE</scope>
    <source>
        <strain evidence="5">Rupite</strain>
    </source>
</reference>
<proteinExistence type="inferred from homology"/>
<keyword evidence="6" id="KW-1185">Reference proteome</keyword>
<evidence type="ECO:0000313" key="6">
    <source>
        <dbReference type="Proteomes" id="UP000830835"/>
    </source>
</evidence>
<evidence type="ECO:0000313" key="5">
    <source>
        <dbReference type="EMBL" id="MCJ2543166.1"/>
    </source>
</evidence>
<dbReference type="EMBL" id="JAFIRA010000022">
    <property type="protein sequence ID" value="MCJ2543166.1"/>
    <property type="molecule type" value="Genomic_DNA"/>
</dbReference>
<dbReference type="SUPFAM" id="SSF46785">
    <property type="entry name" value="Winged helix' DNA-binding domain"/>
    <property type="match status" value="1"/>
</dbReference>
<keyword evidence="2" id="KW-0805">Transcription regulation</keyword>
<dbReference type="RefSeq" id="WP_244350444.1">
    <property type="nucleotide sequence ID" value="NZ_JAFIRA010000022.1"/>
</dbReference>
<keyword evidence="3" id="KW-0238">DNA-binding</keyword>
<dbReference type="Gene3D" id="1.10.10.10">
    <property type="entry name" value="Winged helix-like DNA-binding domain superfamily/Winged helix DNA-binding domain"/>
    <property type="match status" value="1"/>
</dbReference>
<dbReference type="InterPro" id="IPR005650">
    <property type="entry name" value="BlaI_family"/>
</dbReference>
<evidence type="ECO:0000256" key="2">
    <source>
        <dbReference type="ARBA" id="ARBA00023015"/>
    </source>
</evidence>
<comment type="caution">
    <text evidence="5">The sequence shown here is derived from an EMBL/GenBank/DDBJ whole genome shotgun (WGS) entry which is preliminary data.</text>
</comment>
<gene>
    <name evidence="5" type="ORF">JX360_09645</name>
</gene>
<dbReference type="InterPro" id="IPR036390">
    <property type="entry name" value="WH_DNA-bd_sf"/>
</dbReference>
<evidence type="ECO:0000256" key="4">
    <source>
        <dbReference type="ARBA" id="ARBA00023163"/>
    </source>
</evidence>
<evidence type="ECO:0000256" key="1">
    <source>
        <dbReference type="ARBA" id="ARBA00011046"/>
    </source>
</evidence>
<name>A0ABT0CBJ8_THEVL</name>
<dbReference type="Proteomes" id="UP000830835">
    <property type="component" value="Unassembled WGS sequence"/>
</dbReference>
<dbReference type="PIRSF" id="PIRSF019455">
    <property type="entry name" value="CopR_AtkY"/>
    <property type="match status" value="1"/>
</dbReference>
<dbReference type="InterPro" id="IPR036388">
    <property type="entry name" value="WH-like_DNA-bd_sf"/>
</dbReference>
<sequence>MLPKHRPKQLSLGPLESEILDILWELGSASTRQIHEQILADPDRELAYASVTTVLQRLSQKGWVSCERRTDADGRNLPMLWRPRLSRQEATSLRAFTQLQEFLAVGDPDTVAAFADSLDQASVSQLQAIAERLRAARQARRDPQ</sequence>
<protein>
    <submittedName>
        <fullName evidence="5">BlaI/MecI/CopY family transcriptional regulator</fullName>
    </submittedName>
</protein>
<comment type="similarity">
    <text evidence="1">Belongs to the BlaI transcriptional regulatory family.</text>
</comment>
<organism evidence="5 6">
    <name type="scientific">Thermostichus vulcanus str. 'Rupite'</name>
    <dbReference type="NCBI Taxonomy" id="2813851"/>
    <lineage>
        <taxon>Bacteria</taxon>
        <taxon>Bacillati</taxon>
        <taxon>Cyanobacteriota</taxon>
        <taxon>Cyanophyceae</taxon>
        <taxon>Thermostichales</taxon>
        <taxon>Thermostichaceae</taxon>
        <taxon>Thermostichus</taxon>
    </lineage>
</organism>
<keyword evidence="4" id="KW-0804">Transcription</keyword>
<dbReference type="Pfam" id="PF03965">
    <property type="entry name" value="Penicillinase_R"/>
    <property type="match status" value="1"/>
</dbReference>